<reference evidence="11" key="1">
    <citation type="submission" date="2016-10" db="EMBL/GenBank/DDBJ databases">
        <authorList>
            <person name="Varghese N."/>
            <person name="Submissions S."/>
        </authorList>
    </citation>
    <scope>NUCLEOTIDE SEQUENCE [LARGE SCALE GENOMIC DNA]</scope>
    <source>
        <strain evidence="11">DSM 45405</strain>
    </source>
</reference>
<dbReference type="GO" id="GO:0009103">
    <property type="term" value="P:lipopolysaccharide biosynthetic process"/>
    <property type="evidence" value="ECO:0007669"/>
    <property type="project" value="UniProtKB-ARBA"/>
</dbReference>
<evidence type="ECO:0000256" key="3">
    <source>
        <dbReference type="ARBA" id="ARBA00022676"/>
    </source>
</evidence>
<evidence type="ECO:0000256" key="5">
    <source>
        <dbReference type="ARBA" id="ARBA00022692"/>
    </source>
</evidence>
<dbReference type="InterPro" id="IPR038731">
    <property type="entry name" value="RgtA/B/C-like"/>
</dbReference>
<keyword evidence="11" id="KW-1185">Reference proteome</keyword>
<protein>
    <submittedName>
        <fullName evidence="10">Dolichyl-phosphate-mannose-protein mannosyltransferase</fullName>
    </submittedName>
</protein>
<evidence type="ECO:0000256" key="7">
    <source>
        <dbReference type="ARBA" id="ARBA00023136"/>
    </source>
</evidence>
<dbReference type="STRING" id="370526.SAMN04489835_4033"/>
<name>A0A1H6KVG7_MYCRU</name>
<gene>
    <name evidence="10" type="ORF">SAMN04489835_4033</name>
</gene>
<sequence>MLSIAGVTAVLHCVAAVLGNEYWFDEMYMVAIGRHHLDWGSADQPPLAPALAALMESIAPGSMLAIRLPVALATAGTVVLAGLIARELGCDRRAQGFTAAAQATVIWTALAGHWLTPYSLEPLQWLLLMWLLVRWIRVRDDRLLLASGVVVGVAALTKFQVAVLCVVVLAAVAAVGPRDLLRRPLLWLGAAVAALIAAPTLIWQASNGWPQLQMAPVVAGEAEALYAGRAGIAVQLIVFAGVAGIALMLYGLWRLRDPQLRDYRFLGVTFVALFVLFVVTAGRPYYLAGLYAPLMAIGALALQQRRAAAPRRQRWLVWPTYAVGTALALATLALSVIVVDDEAGERIAAQTAAAYHGLPEHQRERTALIGASYILAAYADGYAQRYSLPQAFSPSRSYGYFPPPPESCDTALYLGRDAALLRPYFADVRVVGDIGDDMRAYLLTGRQESWAGIWSQTRTLTVS</sequence>
<organism evidence="10 11">
    <name type="scientific">Mycolicibacterium rutilum</name>
    <name type="common">Mycobacterium rutilum</name>
    <dbReference type="NCBI Taxonomy" id="370526"/>
    <lineage>
        <taxon>Bacteria</taxon>
        <taxon>Bacillati</taxon>
        <taxon>Actinomycetota</taxon>
        <taxon>Actinomycetes</taxon>
        <taxon>Mycobacteriales</taxon>
        <taxon>Mycobacteriaceae</taxon>
        <taxon>Mycolicibacterium</taxon>
    </lineage>
</organism>
<dbReference type="GO" id="GO:0016763">
    <property type="term" value="F:pentosyltransferase activity"/>
    <property type="evidence" value="ECO:0007669"/>
    <property type="project" value="TreeGrafter"/>
</dbReference>
<evidence type="ECO:0000256" key="2">
    <source>
        <dbReference type="ARBA" id="ARBA00022475"/>
    </source>
</evidence>
<dbReference type="PANTHER" id="PTHR33908">
    <property type="entry name" value="MANNOSYLTRANSFERASE YKCB-RELATED"/>
    <property type="match status" value="1"/>
</dbReference>
<dbReference type="Proteomes" id="UP000182915">
    <property type="component" value="Chromosome I"/>
</dbReference>
<evidence type="ECO:0000256" key="4">
    <source>
        <dbReference type="ARBA" id="ARBA00022679"/>
    </source>
</evidence>
<feature type="transmembrane region" description="Helical" evidence="8">
    <location>
        <begin position="315"/>
        <end position="339"/>
    </location>
</feature>
<feature type="transmembrane region" description="Helical" evidence="8">
    <location>
        <begin position="64"/>
        <end position="85"/>
    </location>
</feature>
<feature type="transmembrane region" description="Helical" evidence="8">
    <location>
        <begin position="263"/>
        <end position="279"/>
    </location>
</feature>
<keyword evidence="4 10" id="KW-0808">Transferase</keyword>
<dbReference type="PANTHER" id="PTHR33908:SF11">
    <property type="entry name" value="MEMBRANE PROTEIN"/>
    <property type="match status" value="1"/>
</dbReference>
<dbReference type="AlphaFoldDB" id="A0A1H6KVG7"/>
<dbReference type="InterPro" id="IPR050297">
    <property type="entry name" value="LipidA_mod_glycosyltrf_83"/>
</dbReference>
<feature type="domain" description="Glycosyltransferase RgtA/B/C/D-like" evidence="9">
    <location>
        <begin position="43"/>
        <end position="203"/>
    </location>
</feature>
<keyword evidence="6 8" id="KW-1133">Transmembrane helix</keyword>
<evidence type="ECO:0000256" key="8">
    <source>
        <dbReference type="SAM" id="Phobius"/>
    </source>
</evidence>
<proteinExistence type="predicted"/>
<accession>A0A1H6KVG7</accession>
<feature type="transmembrane region" description="Helical" evidence="8">
    <location>
        <begin position="226"/>
        <end position="251"/>
    </location>
</feature>
<dbReference type="GO" id="GO:0005886">
    <property type="term" value="C:plasma membrane"/>
    <property type="evidence" value="ECO:0007669"/>
    <property type="project" value="UniProtKB-SubCell"/>
</dbReference>
<dbReference type="Pfam" id="PF13231">
    <property type="entry name" value="PMT_2"/>
    <property type="match status" value="1"/>
</dbReference>
<feature type="transmembrane region" description="Helical" evidence="8">
    <location>
        <begin position="97"/>
        <end position="116"/>
    </location>
</feature>
<evidence type="ECO:0000259" key="9">
    <source>
        <dbReference type="Pfam" id="PF13231"/>
    </source>
</evidence>
<evidence type="ECO:0000256" key="6">
    <source>
        <dbReference type="ARBA" id="ARBA00022989"/>
    </source>
</evidence>
<evidence type="ECO:0000313" key="11">
    <source>
        <dbReference type="Proteomes" id="UP000182915"/>
    </source>
</evidence>
<comment type="subcellular location">
    <subcellularLocation>
        <location evidence="1">Cell membrane</location>
        <topology evidence="1">Multi-pass membrane protein</topology>
    </subcellularLocation>
</comment>
<keyword evidence="7 8" id="KW-0472">Membrane</keyword>
<evidence type="ECO:0000256" key="1">
    <source>
        <dbReference type="ARBA" id="ARBA00004651"/>
    </source>
</evidence>
<feature type="transmembrane region" description="Helical" evidence="8">
    <location>
        <begin position="185"/>
        <end position="206"/>
    </location>
</feature>
<keyword evidence="2" id="KW-1003">Cell membrane</keyword>
<feature type="transmembrane region" description="Helical" evidence="8">
    <location>
        <begin position="285"/>
        <end position="303"/>
    </location>
</feature>
<dbReference type="EMBL" id="LT629971">
    <property type="protein sequence ID" value="SEH77915.1"/>
    <property type="molecule type" value="Genomic_DNA"/>
</dbReference>
<keyword evidence="3 10" id="KW-0328">Glycosyltransferase</keyword>
<feature type="transmembrane region" description="Helical" evidence="8">
    <location>
        <begin position="143"/>
        <end position="173"/>
    </location>
</feature>
<evidence type="ECO:0000313" key="10">
    <source>
        <dbReference type="EMBL" id="SEH77915.1"/>
    </source>
</evidence>
<keyword evidence="5 8" id="KW-0812">Transmembrane</keyword>